<proteinExistence type="predicted"/>
<evidence type="ECO:0000313" key="2">
    <source>
        <dbReference type="Proteomes" id="UP000004995"/>
    </source>
</evidence>
<evidence type="ECO:0000313" key="1">
    <source>
        <dbReference type="EnsemblPlants" id="KQK88507"/>
    </source>
</evidence>
<dbReference type="EnsemblPlants" id="KQK88507">
    <property type="protein sequence ID" value="KQK88507"/>
    <property type="gene ID" value="SETIT_040763mg"/>
</dbReference>
<keyword evidence="2" id="KW-1185">Reference proteome</keyword>
<dbReference type="InParanoid" id="K4APB5"/>
<accession>K4APB5</accession>
<reference evidence="2" key="1">
    <citation type="journal article" date="2012" name="Nat. Biotechnol.">
        <title>Reference genome sequence of the model plant Setaria.</title>
        <authorList>
            <person name="Bennetzen J.L."/>
            <person name="Schmutz J."/>
            <person name="Wang H."/>
            <person name="Percifield R."/>
            <person name="Hawkins J."/>
            <person name="Pontaroli A.C."/>
            <person name="Estep M."/>
            <person name="Feng L."/>
            <person name="Vaughn J.N."/>
            <person name="Grimwood J."/>
            <person name="Jenkins J."/>
            <person name="Barry K."/>
            <person name="Lindquist E."/>
            <person name="Hellsten U."/>
            <person name="Deshpande S."/>
            <person name="Wang X."/>
            <person name="Wu X."/>
            <person name="Mitros T."/>
            <person name="Triplett J."/>
            <person name="Yang X."/>
            <person name="Ye C.Y."/>
            <person name="Mauro-Herrera M."/>
            <person name="Wang L."/>
            <person name="Li P."/>
            <person name="Sharma M."/>
            <person name="Sharma R."/>
            <person name="Ronald P.C."/>
            <person name="Panaud O."/>
            <person name="Kellogg E.A."/>
            <person name="Brutnell T.P."/>
            <person name="Doust A.N."/>
            <person name="Tuskan G.A."/>
            <person name="Rokhsar D."/>
            <person name="Devos K.M."/>
        </authorList>
    </citation>
    <scope>NUCLEOTIDE SEQUENCE [LARGE SCALE GENOMIC DNA]</scope>
    <source>
        <strain evidence="2">cv. Yugu1</strain>
    </source>
</reference>
<dbReference type="EMBL" id="AGNK02005546">
    <property type="status" value="NOT_ANNOTATED_CDS"/>
    <property type="molecule type" value="Genomic_DNA"/>
</dbReference>
<dbReference type="HOGENOM" id="CLU_3393108_0_0_1"/>
<reference evidence="1" key="2">
    <citation type="submission" date="2018-08" db="UniProtKB">
        <authorList>
            <consortium name="EnsemblPlants"/>
        </authorList>
    </citation>
    <scope>IDENTIFICATION</scope>
    <source>
        <strain evidence="1">Yugu1</strain>
    </source>
</reference>
<protein>
    <submittedName>
        <fullName evidence="1">Uncharacterized protein</fullName>
    </submittedName>
</protein>
<organism evidence="1 2">
    <name type="scientific">Setaria italica</name>
    <name type="common">Foxtail millet</name>
    <name type="synonym">Panicum italicum</name>
    <dbReference type="NCBI Taxonomy" id="4555"/>
    <lineage>
        <taxon>Eukaryota</taxon>
        <taxon>Viridiplantae</taxon>
        <taxon>Streptophyta</taxon>
        <taxon>Embryophyta</taxon>
        <taxon>Tracheophyta</taxon>
        <taxon>Spermatophyta</taxon>
        <taxon>Magnoliopsida</taxon>
        <taxon>Liliopsida</taxon>
        <taxon>Poales</taxon>
        <taxon>Poaceae</taxon>
        <taxon>PACMAD clade</taxon>
        <taxon>Panicoideae</taxon>
        <taxon>Panicodae</taxon>
        <taxon>Paniceae</taxon>
        <taxon>Cenchrinae</taxon>
        <taxon>Setaria</taxon>
    </lineage>
</organism>
<dbReference type="AlphaFoldDB" id="K4APB5"/>
<name>K4APB5_SETIT</name>
<dbReference type="Gramene" id="KQK88507">
    <property type="protein sequence ID" value="KQK88507"/>
    <property type="gene ID" value="SETIT_040763mg"/>
</dbReference>
<dbReference type="Proteomes" id="UP000004995">
    <property type="component" value="Unassembled WGS sequence"/>
</dbReference>
<sequence length="32" mass="3869">MIRYCALLEGTLARPQNPNHRLYMRQFHLDPN</sequence>